<dbReference type="AlphaFoldDB" id="A0A4R6FK06"/>
<proteinExistence type="predicted"/>
<dbReference type="Proteomes" id="UP000295493">
    <property type="component" value="Unassembled WGS sequence"/>
</dbReference>
<sequence>MLGNLGLGFLFDRLKGNVTAILGGIMAVALIGVTLWGLRVDKLRGQHLAALHKVERQLEAESAAHNATLESLSHCRTLMNETNAAADARAKADAERLARYKQRLASMGADAAKSDERIARLLGMAQHAADTPSCPVSDEALQELKQ</sequence>
<keyword evidence="3" id="KW-1185">Reference proteome</keyword>
<accession>A0A4R6FK06</accession>
<dbReference type="RefSeq" id="WP_133495910.1">
    <property type="nucleotide sequence ID" value="NZ_BMLU01000007.1"/>
</dbReference>
<organism evidence="2 3">
    <name type="scientific">Stakelama pacifica</name>
    <dbReference type="NCBI Taxonomy" id="517720"/>
    <lineage>
        <taxon>Bacteria</taxon>
        <taxon>Pseudomonadati</taxon>
        <taxon>Pseudomonadota</taxon>
        <taxon>Alphaproteobacteria</taxon>
        <taxon>Sphingomonadales</taxon>
        <taxon>Sphingomonadaceae</taxon>
        <taxon>Stakelama</taxon>
    </lineage>
</organism>
<comment type="caution">
    <text evidence="2">The sequence shown here is derived from an EMBL/GenBank/DDBJ whole genome shotgun (WGS) entry which is preliminary data.</text>
</comment>
<gene>
    <name evidence="2" type="ORF">EV664_107204</name>
</gene>
<keyword evidence="1" id="KW-1133">Transmembrane helix</keyword>
<evidence type="ECO:0000256" key="1">
    <source>
        <dbReference type="SAM" id="Phobius"/>
    </source>
</evidence>
<keyword evidence="1" id="KW-0812">Transmembrane</keyword>
<evidence type="ECO:0000313" key="2">
    <source>
        <dbReference type="EMBL" id="TDN81802.1"/>
    </source>
</evidence>
<feature type="transmembrane region" description="Helical" evidence="1">
    <location>
        <begin position="20"/>
        <end position="38"/>
    </location>
</feature>
<keyword evidence="1" id="KW-0472">Membrane</keyword>
<evidence type="ECO:0000313" key="3">
    <source>
        <dbReference type="Proteomes" id="UP000295493"/>
    </source>
</evidence>
<protein>
    <submittedName>
        <fullName evidence="2">Uncharacterized protein</fullName>
    </submittedName>
</protein>
<reference evidence="2 3" key="1">
    <citation type="submission" date="2019-03" db="EMBL/GenBank/DDBJ databases">
        <title>Genomic Encyclopedia of Type Strains, Phase IV (KMG-IV): sequencing the most valuable type-strain genomes for metagenomic binning, comparative biology and taxonomic classification.</title>
        <authorList>
            <person name="Goeker M."/>
        </authorList>
    </citation>
    <scope>NUCLEOTIDE SEQUENCE [LARGE SCALE GENOMIC DNA]</scope>
    <source>
        <strain evidence="2 3">DSM 25059</strain>
    </source>
</reference>
<dbReference type="EMBL" id="SNWD01000007">
    <property type="protein sequence ID" value="TDN81802.1"/>
    <property type="molecule type" value="Genomic_DNA"/>
</dbReference>
<name>A0A4R6FK06_9SPHN</name>